<name>I0WLZ2_RHOOP</name>
<reference evidence="3 4" key="1">
    <citation type="journal article" date="2012" name="J. Bacteriol.">
        <title>Draft genome sequence of the nitrophenol-degrading actinomycete Rhodococcus imtechensis RKJ300.</title>
        <authorList>
            <person name="Vikram S."/>
            <person name="Kumar S."/>
            <person name="Subramanian S."/>
            <person name="Raghava G.P."/>
        </authorList>
    </citation>
    <scope>NUCLEOTIDE SEQUENCE [LARGE SCALE GENOMIC DNA]</scope>
    <source>
        <strain evidence="3 4">RKJ300</strain>
    </source>
</reference>
<dbReference type="PRINTS" id="PR00420">
    <property type="entry name" value="RNGMNOXGNASE"/>
</dbReference>
<dbReference type="PATRIC" id="fig|1165867.3.peg.4834"/>
<dbReference type="PANTHER" id="PTHR43747">
    <property type="entry name" value="FAD-BINDING PROTEIN"/>
    <property type="match status" value="1"/>
</dbReference>
<dbReference type="EMBL" id="AJJH01000135">
    <property type="protein sequence ID" value="EID77408.1"/>
    <property type="molecule type" value="Genomic_DNA"/>
</dbReference>
<dbReference type="GO" id="GO:0071949">
    <property type="term" value="F:FAD binding"/>
    <property type="evidence" value="ECO:0007669"/>
    <property type="project" value="InterPro"/>
</dbReference>
<protein>
    <submittedName>
        <fullName evidence="3">FAD dependent oxidoreductase</fullName>
    </submittedName>
</protein>
<dbReference type="PANTHER" id="PTHR43747:SF1">
    <property type="entry name" value="SLR1998 PROTEIN"/>
    <property type="match status" value="1"/>
</dbReference>
<dbReference type="Gene3D" id="3.50.50.60">
    <property type="entry name" value="FAD/NAD(P)-binding domain"/>
    <property type="match status" value="1"/>
</dbReference>
<gene>
    <name evidence="3" type="ORF">W59_23690</name>
</gene>
<comment type="similarity">
    <text evidence="1">Belongs to the flavin-dependent halogenase family. Bacterial tryptophan halogenase subfamily.</text>
</comment>
<sequence length="332" mass="35001">MSSAVDLLIVGAGPAGTAAAISAATAGLRVRVLERSTFPRHRPGETLHPGVGPVLAQLGVAEQVAAAAGARHNEQAVDWRGHSTVTAFGVDADGPWRGYQVDRAALDELLLDRARVLGVEVCQPERAGAPRIDAGRVVGAGRHAARFVVDAGGGRGWLRRHLQLPLHVASPPLRAYYGYCQGSVGPVPCLVGDRDGWTWTAQVASEQVHWTRLAFPGTPKPDCPPPCLAARPAIGRVRGADVTWRHVPASAGPGYFLAGDAAAVLDPAAHGVLRALLSGIAVAHTAVGVHSAQLGEELAARLYRDWLASWFAHDVKRLSDLYRQLQPTEGTP</sequence>
<dbReference type="InterPro" id="IPR036188">
    <property type="entry name" value="FAD/NAD-bd_sf"/>
</dbReference>
<dbReference type="InterPro" id="IPR002938">
    <property type="entry name" value="FAD-bd"/>
</dbReference>
<evidence type="ECO:0000259" key="2">
    <source>
        <dbReference type="Pfam" id="PF01494"/>
    </source>
</evidence>
<dbReference type="AlphaFoldDB" id="I0WLZ2"/>
<dbReference type="Proteomes" id="UP000006447">
    <property type="component" value="Unassembled WGS sequence"/>
</dbReference>
<dbReference type="RefSeq" id="WP_007299299.1">
    <property type="nucleotide sequence ID" value="NZ_AJJH01000135.1"/>
</dbReference>
<dbReference type="InterPro" id="IPR050816">
    <property type="entry name" value="Flavin-dep_Halogenase_NPB"/>
</dbReference>
<accession>I0WLZ2</accession>
<dbReference type="SUPFAM" id="SSF51905">
    <property type="entry name" value="FAD/NAD(P)-binding domain"/>
    <property type="match status" value="1"/>
</dbReference>
<evidence type="ECO:0000256" key="1">
    <source>
        <dbReference type="ARBA" id="ARBA00038396"/>
    </source>
</evidence>
<feature type="domain" description="FAD-binding" evidence="2">
    <location>
        <begin position="5"/>
        <end position="170"/>
    </location>
</feature>
<organism evidence="3 4">
    <name type="scientific">Rhodococcus opacus RKJ300 = JCM 13270</name>
    <dbReference type="NCBI Taxonomy" id="1165867"/>
    <lineage>
        <taxon>Bacteria</taxon>
        <taxon>Bacillati</taxon>
        <taxon>Actinomycetota</taxon>
        <taxon>Actinomycetes</taxon>
        <taxon>Mycobacteriales</taxon>
        <taxon>Nocardiaceae</taxon>
        <taxon>Rhodococcus</taxon>
    </lineage>
</organism>
<comment type="caution">
    <text evidence="3">The sequence shown here is derived from an EMBL/GenBank/DDBJ whole genome shotgun (WGS) entry which is preliminary data.</text>
</comment>
<proteinExistence type="inferred from homology"/>
<evidence type="ECO:0000313" key="4">
    <source>
        <dbReference type="Proteomes" id="UP000006447"/>
    </source>
</evidence>
<dbReference type="Pfam" id="PF01494">
    <property type="entry name" value="FAD_binding_3"/>
    <property type="match status" value="1"/>
</dbReference>
<evidence type="ECO:0000313" key="3">
    <source>
        <dbReference type="EMBL" id="EID77408.1"/>
    </source>
</evidence>